<accession>A0A194AG54</accession>
<reference evidence="4" key="1">
    <citation type="submission" date="2016-06" db="EMBL/GenBank/DDBJ databases">
        <title>Draft genome sequence of Desulfoplanes formicivorans strain Pf12B.</title>
        <authorList>
            <person name="Watanabe M."/>
            <person name="Kojima H."/>
            <person name="Fukui M."/>
        </authorList>
    </citation>
    <scope>NUCLEOTIDE SEQUENCE [LARGE SCALE GENOMIC DNA]</scope>
    <source>
        <strain evidence="4">Pf12B</strain>
    </source>
</reference>
<dbReference type="Gene3D" id="2.40.10.220">
    <property type="entry name" value="predicted glycosyltransferase like domains"/>
    <property type="match status" value="1"/>
</dbReference>
<evidence type="ECO:0000259" key="2">
    <source>
        <dbReference type="Pfam" id="PF07238"/>
    </source>
</evidence>
<protein>
    <recommendedName>
        <fullName evidence="2">PilZ domain-containing protein</fullName>
    </recommendedName>
</protein>
<sequence length="121" mass="13935">MPQENDATNPQDSRESRSHRRIAHSTPIQFVSENSYRTYHATMRNYSSGGMYIEAKRPLVPGKDIRISMSNYSDKEKDGPEIFSGYFGRVVWCRPVRSGSTNLYGVGIEYDYPVYFHEIGE</sequence>
<dbReference type="OrthoDB" id="5471582at2"/>
<feature type="compositionally biased region" description="Polar residues" evidence="1">
    <location>
        <begin position="1"/>
        <end position="11"/>
    </location>
</feature>
<gene>
    <name evidence="3" type="ORF">DPF_0767</name>
</gene>
<feature type="domain" description="PilZ" evidence="2">
    <location>
        <begin position="16"/>
        <end position="109"/>
    </location>
</feature>
<organism evidence="3 4">
    <name type="scientific">Desulfoplanes formicivorans</name>
    <dbReference type="NCBI Taxonomy" id="1592317"/>
    <lineage>
        <taxon>Bacteria</taxon>
        <taxon>Pseudomonadati</taxon>
        <taxon>Thermodesulfobacteriota</taxon>
        <taxon>Desulfovibrionia</taxon>
        <taxon>Desulfovibrionales</taxon>
        <taxon>Desulfoplanaceae</taxon>
        <taxon>Desulfoplanes</taxon>
    </lineage>
</organism>
<feature type="region of interest" description="Disordered" evidence="1">
    <location>
        <begin position="1"/>
        <end position="25"/>
    </location>
</feature>
<dbReference type="Proteomes" id="UP000095200">
    <property type="component" value="Unassembled WGS sequence"/>
</dbReference>
<dbReference type="EMBL" id="BDFE01000009">
    <property type="protein sequence ID" value="GAU08066.1"/>
    <property type="molecule type" value="Genomic_DNA"/>
</dbReference>
<dbReference type="SUPFAM" id="SSF141371">
    <property type="entry name" value="PilZ domain-like"/>
    <property type="match status" value="1"/>
</dbReference>
<name>A0A194AG54_9BACT</name>
<dbReference type="RefSeq" id="WP_083254452.1">
    <property type="nucleotide sequence ID" value="NZ_BDFE01000009.1"/>
</dbReference>
<evidence type="ECO:0000313" key="4">
    <source>
        <dbReference type="Proteomes" id="UP000095200"/>
    </source>
</evidence>
<dbReference type="GO" id="GO:0035438">
    <property type="term" value="F:cyclic-di-GMP binding"/>
    <property type="evidence" value="ECO:0007669"/>
    <property type="project" value="InterPro"/>
</dbReference>
<comment type="caution">
    <text evidence="3">The sequence shown here is derived from an EMBL/GenBank/DDBJ whole genome shotgun (WGS) entry which is preliminary data.</text>
</comment>
<dbReference type="InterPro" id="IPR009875">
    <property type="entry name" value="PilZ_domain"/>
</dbReference>
<evidence type="ECO:0000313" key="3">
    <source>
        <dbReference type="EMBL" id="GAU08066.1"/>
    </source>
</evidence>
<evidence type="ECO:0000256" key="1">
    <source>
        <dbReference type="SAM" id="MobiDB-lite"/>
    </source>
</evidence>
<proteinExistence type="predicted"/>
<dbReference type="AlphaFoldDB" id="A0A194AG54"/>
<dbReference type="Pfam" id="PF07238">
    <property type="entry name" value="PilZ"/>
    <property type="match status" value="1"/>
</dbReference>
<keyword evidence="4" id="KW-1185">Reference proteome</keyword>